<dbReference type="Proteomes" id="UP000178599">
    <property type="component" value="Unassembled WGS sequence"/>
</dbReference>
<protein>
    <submittedName>
        <fullName evidence="2">Uncharacterized protein</fullName>
    </submittedName>
</protein>
<evidence type="ECO:0000313" key="2">
    <source>
        <dbReference type="EMBL" id="OGZ02546.1"/>
    </source>
</evidence>
<name>A0A1G2CMB5_9BACT</name>
<comment type="caution">
    <text evidence="2">The sequence shown here is derived from an EMBL/GenBank/DDBJ whole genome shotgun (WGS) entry which is preliminary data.</text>
</comment>
<reference evidence="2 3" key="1">
    <citation type="journal article" date="2016" name="Nat. Commun.">
        <title>Thousands of microbial genomes shed light on interconnected biogeochemical processes in an aquifer system.</title>
        <authorList>
            <person name="Anantharaman K."/>
            <person name="Brown C.T."/>
            <person name="Hug L.A."/>
            <person name="Sharon I."/>
            <person name="Castelle C.J."/>
            <person name="Probst A.J."/>
            <person name="Thomas B.C."/>
            <person name="Singh A."/>
            <person name="Wilkins M.J."/>
            <person name="Karaoz U."/>
            <person name="Brodie E.L."/>
            <person name="Williams K.H."/>
            <person name="Hubbard S.S."/>
            <person name="Banfield J.F."/>
        </authorList>
    </citation>
    <scope>NUCLEOTIDE SEQUENCE [LARGE SCALE GENOMIC DNA]</scope>
</reference>
<sequence length="73" mass="8362">MSKKLEIVPVPLGHEETLAIHKENMKSPKFRKNLREAVEAGKETIKKAREARRIKEAEKNNEEPQDVSVNPTN</sequence>
<evidence type="ECO:0000256" key="1">
    <source>
        <dbReference type="SAM" id="MobiDB-lite"/>
    </source>
</evidence>
<feature type="region of interest" description="Disordered" evidence="1">
    <location>
        <begin position="51"/>
        <end position="73"/>
    </location>
</feature>
<feature type="compositionally biased region" description="Basic and acidic residues" evidence="1">
    <location>
        <begin position="51"/>
        <end position="62"/>
    </location>
</feature>
<accession>A0A1G2CMB5</accession>
<proteinExistence type="predicted"/>
<gene>
    <name evidence="2" type="ORF">A2390_00260</name>
</gene>
<dbReference type="EMBL" id="MHLE01000028">
    <property type="protein sequence ID" value="OGZ02546.1"/>
    <property type="molecule type" value="Genomic_DNA"/>
</dbReference>
<evidence type="ECO:0000313" key="3">
    <source>
        <dbReference type="Proteomes" id="UP000178599"/>
    </source>
</evidence>
<dbReference type="AlphaFoldDB" id="A0A1G2CMB5"/>
<organism evidence="2 3">
    <name type="scientific">Candidatus Liptonbacteria bacterium RIFOXYB1_FULL_36_10</name>
    <dbReference type="NCBI Taxonomy" id="1798654"/>
    <lineage>
        <taxon>Bacteria</taxon>
        <taxon>Candidatus Liptoniibacteriota</taxon>
    </lineage>
</organism>